<evidence type="ECO:0000313" key="1">
    <source>
        <dbReference type="EMBL" id="GME52200.1"/>
    </source>
</evidence>
<comment type="caution">
    <text evidence="1">The sequence shown here is derived from an EMBL/GenBank/DDBJ whole genome shotgun (WGS) entry which is preliminary data.</text>
</comment>
<evidence type="ECO:0000313" key="2">
    <source>
        <dbReference type="Proteomes" id="UP001165186"/>
    </source>
</evidence>
<dbReference type="Proteomes" id="UP001165186">
    <property type="component" value="Unassembled WGS sequence"/>
</dbReference>
<name>A0ACB5SPW0_9PEZI</name>
<keyword evidence="2" id="KW-1185">Reference proteome</keyword>
<dbReference type="EMBL" id="BSXG01000184">
    <property type="protein sequence ID" value="GME52200.1"/>
    <property type="molecule type" value="Genomic_DNA"/>
</dbReference>
<sequence length="310" mass="33645">MSNLRITPGQEAAVGQVMILANGPAVANTLPMPDRLIAHRALNAFKTCKDITLGDSTIPQTLIPLWLPNVSFPLFQLKLRDPAQPAAARRFFTTRLKYDYDGPTALLTIRNPTALHTRLAAALTSVLWSNLSRLLARHGRAVPALAAARLSLDERPTVVRGDDAQFAARYAQPIAAALWQPDAAVFYDSDGGAVGAPLLVLEVGGGEKAARLPRLAEGYIEAGVRLVVGVAVGDEELKLTGWDGVTWESGVGFELGEVLPVAVVEDLWRAGRRELLRERVVIGFNEVSMELREETGGRRRGEWGLGEWES</sequence>
<protein>
    <submittedName>
        <fullName evidence="1">Uncharacterized protein</fullName>
    </submittedName>
</protein>
<reference evidence="1" key="1">
    <citation type="submission" date="2024-09" db="EMBL/GenBank/DDBJ databases">
        <title>Draft Genome Sequences of Neofusicoccum parvum.</title>
        <authorList>
            <person name="Ashida A."/>
            <person name="Camagna M."/>
            <person name="Tanaka A."/>
            <person name="Takemoto D."/>
        </authorList>
    </citation>
    <scope>NUCLEOTIDE SEQUENCE</scope>
    <source>
        <strain evidence="1">PPO83</strain>
    </source>
</reference>
<organism evidence="1 2">
    <name type="scientific">Neofusicoccum parvum</name>
    <dbReference type="NCBI Taxonomy" id="310453"/>
    <lineage>
        <taxon>Eukaryota</taxon>
        <taxon>Fungi</taxon>
        <taxon>Dikarya</taxon>
        <taxon>Ascomycota</taxon>
        <taxon>Pezizomycotina</taxon>
        <taxon>Dothideomycetes</taxon>
        <taxon>Dothideomycetes incertae sedis</taxon>
        <taxon>Botryosphaeriales</taxon>
        <taxon>Botryosphaeriaceae</taxon>
        <taxon>Neofusicoccum</taxon>
    </lineage>
</organism>
<gene>
    <name evidence="1" type="primary">g9436</name>
    <name evidence="1" type="ORF">NpPPO83_00009436</name>
</gene>
<proteinExistence type="predicted"/>
<accession>A0ACB5SPW0</accession>